<dbReference type="PANTHER" id="PTHR31121">
    <property type="entry name" value="ALPHA-1,2 MANNOSYLTRANSFERASE KTR1"/>
    <property type="match status" value="1"/>
</dbReference>
<keyword evidence="4" id="KW-1185">Reference proteome</keyword>
<evidence type="ECO:0000256" key="2">
    <source>
        <dbReference type="ARBA" id="ARBA00022679"/>
    </source>
</evidence>
<evidence type="ECO:0000313" key="4">
    <source>
        <dbReference type="Proteomes" id="UP000683000"/>
    </source>
</evidence>
<dbReference type="GO" id="GO:0000026">
    <property type="term" value="F:alpha-1,2-mannosyltransferase activity"/>
    <property type="evidence" value="ECO:0007669"/>
    <property type="project" value="TreeGrafter"/>
</dbReference>
<dbReference type="Gene3D" id="3.90.550.10">
    <property type="entry name" value="Spore Coat Polysaccharide Biosynthesis Protein SpsA, Chain A"/>
    <property type="match status" value="1"/>
</dbReference>
<dbReference type="Proteomes" id="UP000683000">
    <property type="component" value="Unassembled WGS sequence"/>
</dbReference>
<name>A0A8I3A631_9AGAM</name>
<dbReference type="OrthoDB" id="439943at2759"/>
<proteinExistence type="inferred from homology"/>
<dbReference type="GO" id="GO:0016020">
    <property type="term" value="C:membrane"/>
    <property type="evidence" value="ECO:0007669"/>
    <property type="project" value="InterPro"/>
</dbReference>
<evidence type="ECO:0000256" key="1">
    <source>
        <dbReference type="ARBA" id="ARBA00007677"/>
    </source>
</evidence>
<dbReference type="InterPro" id="IPR002685">
    <property type="entry name" value="Glyco_trans_15"/>
</dbReference>
<dbReference type="Pfam" id="PF01793">
    <property type="entry name" value="Glyco_transf_15"/>
    <property type="match status" value="1"/>
</dbReference>
<dbReference type="SUPFAM" id="SSF53448">
    <property type="entry name" value="Nucleotide-diphospho-sugar transferases"/>
    <property type="match status" value="1"/>
</dbReference>
<dbReference type="GO" id="GO:0006487">
    <property type="term" value="P:protein N-linked glycosylation"/>
    <property type="evidence" value="ECO:0007669"/>
    <property type="project" value="TreeGrafter"/>
</dbReference>
<evidence type="ECO:0000313" key="3">
    <source>
        <dbReference type="EMBL" id="KAG6371826.1"/>
    </source>
</evidence>
<dbReference type="GO" id="GO:0005794">
    <property type="term" value="C:Golgi apparatus"/>
    <property type="evidence" value="ECO:0007669"/>
    <property type="project" value="TreeGrafter"/>
</dbReference>
<dbReference type="EMBL" id="JAGFBS010000032">
    <property type="protein sequence ID" value="KAG6371826.1"/>
    <property type="molecule type" value="Genomic_DNA"/>
</dbReference>
<accession>A0A8I3A631</accession>
<dbReference type="PANTHER" id="PTHR31121:SF6">
    <property type="entry name" value="ALPHA-1,2 MANNOSYLTRANSFERASE KTR1"/>
    <property type="match status" value="1"/>
</dbReference>
<reference evidence="3" key="1">
    <citation type="submission" date="2021-03" db="EMBL/GenBank/DDBJ databases">
        <title>Evolutionary innovations through gain and loss of genes in the ectomycorrhizal Boletales.</title>
        <authorList>
            <person name="Wu G."/>
            <person name="Miyauchi S."/>
            <person name="Morin E."/>
            <person name="Yang Z.-L."/>
            <person name="Xu J."/>
            <person name="Martin F.M."/>
        </authorList>
    </citation>
    <scope>NUCLEOTIDE SEQUENCE</scope>
    <source>
        <strain evidence="3">BR01</strain>
    </source>
</reference>
<comment type="caution">
    <text evidence="3">The sequence shown here is derived from an EMBL/GenBank/DDBJ whole genome shotgun (WGS) entry which is preliminary data.</text>
</comment>
<dbReference type="AlphaFoldDB" id="A0A8I3A631"/>
<protein>
    <submittedName>
        <fullName evidence="3">Nucleotide-diphospho-sugar transferase</fullName>
    </submittedName>
</protein>
<dbReference type="InterPro" id="IPR029044">
    <property type="entry name" value="Nucleotide-diphossugar_trans"/>
</dbReference>
<dbReference type="GO" id="GO:0000032">
    <property type="term" value="P:cell wall mannoprotein biosynthetic process"/>
    <property type="evidence" value="ECO:0007669"/>
    <property type="project" value="TreeGrafter"/>
</dbReference>
<sequence>MHSFCHEEFARANPETIHPDNALAFVSDDGGTNFNMCHCKLTGTTPVWSNFEIADMDFWRGEVYMSFFEFLDRAGGFYYEASSLPLSTTGVVREH</sequence>
<gene>
    <name evidence="3" type="ORF">JVT61DRAFT_9188</name>
</gene>
<organism evidence="3 4">
    <name type="scientific">Boletus reticuloceps</name>
    <dbReference type="NCBI Taxonomy" id="495285"/>
    <lineage>
        <taxon>Eukaryota</taxon>
        <taxon>Fungi</taxon>
        <taxon>Dikarya</taxon>
        <taxon>Basidiomycota</taxon>
        <taxon>Agaricomycotina</taxon>
        <taxon>Agaricomycetes</taxon>
        <taxon>Agaricomycetidae</taxon>
        <taxon>Boletales</taxon>
        <taxon>Boletineae</taxon>
        <taxon>Boletaceae</taxon>
        <taxon>Boletoideae</taxon>
        <taxon>Boletus</taxon>
    </lineage>
</organism>
<comment type="similarity">
    <text evidence="1">Belongs to the glycosyltransferase 15 family.</text>
</comment>
<keyword evidence="2 3" id="KW-0808">Transferase</keyword>